<reference evidence="5 6" key="1">
    <citation type="submission" date="2017-05" db="EMBL/GenBank/DDBJ databases">
        <authorList>
            <person name="Varghese N."/>
            <person name="Submissions S."/>
        </authorList>
    </citation>
    <scope>NUCLEOTIDE SEQUENCE [LARGE SCALE GENOMIC DNA]</scope>
    <source>
        <strain evidence="5 6">DSM 19036</strain>
    </source>
</reference>
<dbReference type="InterPro" id="IPR000073">
    <property type="entry name" value="AB_hydrolase_1"/>
</dbReference>
<evidence type="ECO:0000256" key="2">
    <source>
        <dbReference type="ARBA" id="ARBA00022963"/>
    </source>
</evidence>
<gene>
    <name evidence="5" type="ORF">SAMN06265348_102195</name>
</gene>
<dbReference type="Gene3D" id="3.40.50.1820">
    <property type="entry name" value="alpha/beta hydrolase"/>
    <property type="match status" value="1"/>
</dbReference>
<evidence type="ECO:0000256" key="1">
    <source>
        <dbReference type="ARBA" id="ARBA00022801"/>
    </source>
</evidence>
<evidence type="ECO:0000313" key="5">
    <source>
        <dbReference type="EMBL" id="SMO44769.1"/>
    </source>
</evidence>
<evidence type="ECO:0000259" key="4">
    <source>
        <dbReference type="Pfam" id="PF12697"/>
    </source>
</evidence>
<dbReference type="Pfam" id="PF12697">
    <property type="entry name" value="Abhydrolase_6"/>
    <property type="match status" value="1"/>
</dbReference>
<dbReference type="PANTHER" id="PTHR10272">
    <property type="entry name" value="PLATELET-ACTIVATING FACTOR ACETYLHYDROLASE"/>
    <property type="match status" value="1"/>
</dbReference>
<dbReference type="GO" id="GO:0016042">
    <property type="term" value="P:lipid catabolic process"/>
    <property type="evidence" value="ECO:0007669"/>
    <property type="project" value="UniProtKB-KW"/>
</dbReference>
<dbReference type="AlphaFoldDB" id="A0A521BCJ9"/>
<dbReference type="OrthoDB" id="192696at2"/>
<keyword evidence="6" id="KW-1185">Reference proteome</keyword>
<organism evidence="5 6">
    <name type="scientific">Pedobacter westerhofensis</name>
    <dbReference type="NCBI Taxonomy" id="425512"/>
    <lineage>
        <taxon>Bacteria</taxon>
        <taxon>Pseudomonadati</taxon>
        <taxon>Bacteroidota</taxon>
        <taxon>Sphingobacteriia</taxon>
        <taxon>Sphingobacteriales</taxon>
        <taxon>Sphingobacteriaceae</taxon>
        <taxon>Pedobacter</taxon>
    </lineage>
</organism>
<dbReference type="InterPro" id="IPR029058">
    <property type="entry name" value="AB_hydrolase_fold"/>
</dbReference>
<dbReference type="GO" id="GO:0003847">
    <property type="term" value="F:1-alkyl-2-acetylglycerophosphocholine esterase activity"/>
    <property type="evidence" value="ECO:0007669"/>
    <property type="project" value="TreeGrafter"/>
</dbReference>
<dbReference type="PANTHER" id="PTHR10272:SF0">
    <property type="entry name" value="PLATELET-ACTIVATING FACTOR ACETYLHYDROLASE"/>
    <property type="match status" value="1"/>
</dbReference>
<keyword evidence="3" id="KW-0443">Lipid metabolism</keyword>
<dbReference type="SUPFAM" id="SSF53474">
    <property type="entry name" value="alpha/beta-Hydrolases"/>
    <property type="match status" value="1"/>
</dbReference>
<proteinExistence type="predicted"/>
<accession>A0A521BCJ9</accession>
<protein>
    <submittedName>
        <fullName evidence="5">Alpha/beta hydrolase family protein</fullName>
    </submittedName>
</protein>
<feature type="domain" description="AB hydrolase-1" evidence="4">
    <location>
        <begin position="52"/>
        <end position="291"/>
    </location>
</feature>
<evidence type="ECO:0000256" key="3">
    <source>
        <dbReference type="ARBA" id="ARBA00023098"/>
    </source>
</evidence>
<dbReference type="RefSeq" id="WP_142526879.1">
    <property type="nucleotide sequence ID" value="NZ_CBCSJO010000003.1"/>
</dbReference>
<keyword evidence="1 5" id="KW-0378">Hydrolase</keyword>
<sequence>MNKLNQSIIKRTEATLQPVISLSPIVLPVSGRRHDLELRISAPLTGVDLPIILFAHGFGSSMDGYAPLVNFWAARGFVVIQPTFLDSRTLADHHEADHSEAVKKFLSDPRTALIWRQRVDDMKHILDQLEYIEDLVPGLKGRLDRGRIAAAGHSFGAHTVGLLSGARVIKPNGSLDDVMLDKRIKAAVLLSAGGRGGDALSAFAKEHFPYLEQSYAELRVPTLVVAGDQDYSPLTVLGPEWFTDVFTLSPGAEWLLTLFGAEHMLGGISGYLVRETTDENPAVVAAVQKMTYAYLRSALFPEEGDWEQAIRELEEDTDAVGRIDGKHT</sequence>
<evidence type="ECO:0000313" key="6">
    <source>
        <dbReference type="Proteomes" id="UP000320300"/>
    </source>
</evidence>
<dbReference type="Proteomes" id="UP000320300">
    <property type="component" value="Unassembled WGS sequence"/>
</dbReference>
<name>A0A521BCJ9_9SPHI</name>
<keyword evidence="2" id="KW-0442">Lipid degradation</keyword>
<dbReference type="EMBL" id="FXTN01000002">
    <property type="protein sequence ID" value="SMO44769.1"/>
    <property type="molecule type" value="Genomic_DNA"/>
</dbReference>